<dbReference type="PANTHER" id="PTHR30055:SF175">
    <property type="entry name" value="HTH-TYPE TRANSCRIPTIONAL REPRESSOR KSTR2"/>
    <property type="match status" value="1"/>
</dbReference>
<dbReference type="InterPro" id="IPR036271">
    <property type="entry name" value="Tet_transcr_reg_TetR-rel_C_sf"/>
</dbReference>
<dbReference type="InterPro" id="IPR001647">
    <property type="entry name" value="HTH_TetR"/>
</dbReference>
<evidence type="ECO:0000256" key="2">
    <source>
        <dbReference type="ARBA" id="ARBA00023015"/>
    </source>
</evidence>
<evidence type="ECO:0000313" key="8">
    <source>
        <dbReference type="EMBL" id="NEK85217.1"/>
    </source>
</evidence>
<comment type="caution">
    <text evidence="8">The sequence shown here is derived from an EMBL/GenBank/DDBJ whole genome shotgun (WGS) entry which is preliminary data.</text>
</comment>
<keyword evidence="3 5" id="KW-0238">DNA-binding</keyword>
<dbReference type="PANTHER" id="PTHR30055">
    <property type="entry name" value="HTH-TYPE TRANSCRIPTIONAL REGULATOR RUTR"/>
    <property type="match status" value="1"/>
</dbReference>
<evidence type="ECO:0000313" key="9">
    <source>
        <dbReference type="Proteomes" id="UP000479241"/>
    </source>
</evidence>
<accession>A0A6L9VZI7</accession>
<evidence type="ECO:0000259" key="7">
    <source>
        <dbReference type="PROSITE" id="PS50977"/>
    </source>
</evidence>
<evidence type="ECO:0000256" key="4">
    <source>
        <dbReference type="ARBA" id="ARBA00023163"/>
    </source>
</evidence>
<dbReference type="InterPro" id="IPR023772">
    <property type="entry name" value="DNA-bd_HTH_TetR-type_CS"/>
</dbReference>
<evidence type="ECO:0000256" key="1">
    <source>
        <dbReference type="ARBA" id="ARBA00022491"/>
    </source>
</evidence>
<dbReference type="Gene3D" id="1.10.10.60">
    <property type="entry name" value="Homeodomain-like"/>
    <property type="match status" value="1"/>
</dbReference>
<dbReference type="PRINTS" id="PR00455">
    <property type="entry name" value="HTHTETR"/>
</dbReference>
<evidence type="ECO:0000256" key="5">
    <source>
        <dbReference type="PROSITE-ProRule" id="PRU00335"/>
    </source>
</evidence>
<feature type="domain" description="HTH tetR-type" evidence="7">
    <location>
        <begin position="18"/>
        <end position="78"/>
    </location>
</feature>
<reference evidence="8 9" key="1">
    <citation type="submission" date="2019-12" db="EMBL/GenBank/DDBJ databases">
        <title>the WGS of Blastococcus saxobsidens 67B17.</title>
        <authorList>
            <person name="Jiang Z."/>
        </authorList>
    </citation>
    <scope>NUCLEOTIDE SEQUENCE [LARGE SCALE GENOMIC DNA]</scope>
    <source>
        <strain evidence="8 9">67B17</strain>
    </source>
</reference>
<protein>
    <submittedName>
        <fullName evidence="8">TetR/AcrR family transcriptional regulator</fullName>
    </submittedName>
</protein>
<dbReference type="InterPro" id="IPR041490">
    <property type="entry name" value="KstR2_TetR_C"/>
</dbReference>
<dbReference type="GO" id="GO:0000976">
    <property type="term" value="F:transcription cis-regulatory region binding"/>
    <property type="evidence" value="ECO:0007669"/>
    <property type="project" value="TreeGrafter"/>
</dbReference>
<keyword evidence="4" id="KW-0804">Transcription</keyword>
<evidence type="ECO:0000256" key="6">
    <source>
        <dbReference type="SAM" id="MobiDB-lite"/>
    </source>
</evidence>
<gene>
    <name evidence="8" type="ORF">GCU60_05490</name>
</gene>
<dbReference type="RefSeq" id="WP_163203012.1">
    <property type="nucleotide sequence ID" value="NZ_JAAGWG010000007.1"/>
</dbReference>
<dbReference type="InterPro" id="IPR009057">
    <property type="entry name" value="Homeodomain-like_sf"/>
</dbReference>
<dbReference type="SUPFAM" id="SSF48498">
    <property type="entry name" value="Tetracyclin repressor-like, C-terminal domain"/>
    <property type="match status" value="1"/>
</dbReference>
<dbReference type="Gene3D" id="1.10.357.10">
    <property type="entry name" value="Tetracycline Repressor, domain 2"/>
    <property type="match status" value="1"/>
</dbReference>
<dbReference type="Pfam" id="PF00440">
    <property type="entry name" value="TetR_N"/>
    <property type="match status" value="1"/>
</dbReference>
<feature type="region of interest" description="Disordered" evidence="6">
    <location>
        <begin position="1"/>
        <end position="20"/>
    </location>
</feature>
<dbReference type="AlphaFoldDB" id="A0A6L9VZI7"/>
<organism evidence="8 9">
    <name type="scientific">Blastococcus saxobsidens</name>
    <dbReference type="NCBI Taxonomy" id="138336"/>
    <lineage>
        <taxon>Bacteria</taxon>
        <taxon>Bacillati</taxon>
        <taxon>Actinomycetota</taxon>
        <taxon>Actinomycetes</taxon>
        <taxon>Geodermatophilales</taxon>
        <taxon>Geodermatophilaceae</taxon>
        <taxon>Blastococcus</taxon>
    </lineage>
</organism>
<dbReference type="GO" id="GO:0003700">
    <property type="term" value="F:DNA-binding transcription factor activity"/>
    <property type="evidence" value="ECO:0007669"/>
    <property type="project" value="TreeGrafter"/>
</dbReference>
<name>A0A6L9VZI7_9ACTN</name>
<evidence type="ECO:0000256" key="3">
    <source>
        <dbReference type="ARBA" id="ARBA00023125"/>
    </source>
</evidence>
<dbReference type="PROSITE" id="PS50977">
    <property type="entry name" value="HTH_TETR_2"/>
    <property type="match status" value="1"/>
</dbReference>
<keyword evidence="1" id="KW-0678">Repressor</keyword>
<dbReference type="SUPFAM" id="SSF46689">
    <property type="entry name" value="Homeodomain-like"/>
    <property type="match status" value="1"/>
</dbReference>
<proteinExistence type="predicted"/>
<dbReference type="Pfam" id="PF17932">
    <property type="entry name" value="TetR_C_24"/>
    <property type="match status" value="1"/>
</dbReference>
<dbReference type="Proteomes" id="UP000479241">
    <property type="component" value="Unassembled WGS sequence"/>
</dbReference>
<feature type="DNA-binding region" description="H-T-H motif" evidence="5">
    <location>
        <begin position="41"/>
        <end position="60"/>
    </location>
</feature>
<keyword evidence="2" id="KW-0805">Transcription regulation</keyword>
<dbReference type="InterPro" id="IPR050109">
    <property type="entry name" value="HTH-type_TetR-like_transc_reg"/>
</dbReference>
<dbReference type="PROSITE" id="PS01081">
    <property type="entry name" value="HTH_TETR_1"/>
    <property type="match status" value="1"/>
</dbReference>
<dbReference type="EMBL" id="JAAGWG010000007">
    <property type="protein sequence ID" value="NEK85217.1"/>
    <property type="molecule type" value="Genomic_DNA"/>
</dbReference>
<sequence>MTTSNASLRATRRRMSASQRRQQIVTEAAGLFDKSSYSSTTMDDIAREIGVAKPTLYHYFPSKDEILQAIHEEFIDLLLTRHEQRTKTGMPPEHLLLGAMTDILDLMETHRGHVRVFFEHHRELPADARPGIRSKRDQYEAMVEELFATGMRRGVFREVDVRLVTLATFGMCNWAYQWYRSGGQLRPQDIARQFWSFLIDGVGTGTASLPEPTGAAALPAAH</sequence>